<evidence type="ECO:0000313" key="2">
    <source>
        <dbReference type="EMBL" id="GAA3283391.1"/>
    </source>
</evidence>
<sequence>MDLLSSLGGDGPQGPESPQCSRKGCRAEAAWQILWNNPKIHDEQRRKIWLACDEHRSWLEDFLRQRLFWRRTADMSEDVGPG</sequence>
<evidence type="ECO:0000313" key="3">
    <source>
        <dbReference type="Proteomes" id="UP001501736"/>
    </source>
</evidence>
<comment type="caution">
    <text evidence="2">The sequence shown here is derived from an EMBL/GenBank/DDBJ whole genome shotgun (WGS) entry which is preliminary data.</text>
</comment>
<organism evidence="2 3">
    <name type="scientific">Nesterenkonia halobia</name>
    <dbReference type="NCBI Taxonomy" id="37922"/>
    <lineage>
        <taxon>Bacteria</taxon>
        <taxon>Bacillati</taxon>
        <taxon>Actinomycetota</taxon>
        <taxon>Actinomycetes</taxon>
        <taxon>Micrococcales</taxon>
        <taxon>Micrococcaceae</taxon>
        <taxon>Nesterenkonia</taxon>
    </lineage>
</organism>
<accession>A0ABP6RDJ0</accession>
<feature type="region of interest" description="Disordered" evidence="1">
    <location>
        <begin position="1"/>
        <end position="23"/>
    </location>
</feature>
<dbReference type="Proteomes" id="UP001501736">
    <property type="component" value="Unassembled WGS sequence"/>
</dbReference>
<gene>
    <name evidence="2" type="ORF">GCM10020260_12070</name>
</gene>
<dbReference type="EMBL" id="BAAAYG010000004">
    <property type="protein sequence ID" value="GAA3283391.1"/>
    <property type="molecule type" value="Genomic_DNA"/>
</dbReference>
<name>A0ABP6RDJ0_9MICC</name>
<keyword evidence="3" id="KW-1185">Reference proteome</keyword>
<dbReference type="RefSeq" id="WP_010524495.1">
    <property type="nucleotide sequence ID" value="NZ_BAAAYG010000004.1"/>
</dbReference>
<evidence type="ECO:0008006" key="4">
    <source>
        <dbReference type="Google" id="ProtNLM"/>
    </source>
</evidence>
<protein>
    <recommendedName>
        <fullName evidence="4">Acetone carboxylase</fullName>
    </recommendedName>
</protein>
<evidence type="ECO:0000256" key="1">
    <source>
        <dbReference type="SAM" id="MobiDB-lite"/>
    </source>
</evidence>
<reference evidence="3" key="1">
    <citation type="journal article" date="2019" name="Int. J. Syst. Evol. Microbiol.">
        <title>The Global Catalogue of Microorganisms (GCM) 10K type strain sequencing project: providing services to taxonomists for standard genome sequencing and annotation.</title>
        <authorList>
            <consortium name="The Broad Institute Genomics Platform"/>
            <consortium name="The Broad Institute Genome Sequencing Center for Infectious Disease"/>
            <person name="Wu L."/>
            <person name="Ma J."/>
        </authorList>
    </citation>
    <scope>NUCLEOTIDE SEQUENCE [LARGE SCALE GENOMIC DNA]</scope>
    <source>
        <strain evidence="3">JCM 11483</strain>
    </source>
</reference>
<proteinExistence type="predicted"/>